<dbReference type="InterPro" id="IPR004761">
    <property type="entry name" value="Spore_GerAB"/>
</dbReference>
<dbReference type="GO" id="GO:0009847">
    <property type="term" value="P:spore germination"/>
    <property type="evidence" value="ECO:0007669"/>
    <property type="project" value="InterPro"/>
</dbReference>
<dbReference type="PIRSF" id="PIRSF006060">
    <property type="entry name" value="AA_transporter"/>
    <property type="match status" value="1"/>
</dbReference>
<feature type="transmembrane region" description="Helical" evidence="8">
    <location>
        <begin position="83"/>
        <end position="109"/>
    </location>
</feature>
<proteinExistence type="inferred from homology"/>
<dbReference type="EMBL" id="CP034346">
    <property type="protein sequence ID" value="AZS13402.1"/>
    <property type="molecule type" value="Genomic_DNA"/>
</dbReference>
<protein>
    <submittedName>
        <fullName evidence="9">Spore gernimation protein</fullName>
    </submittedName>
</protein>
<dbReference type="PANTHER" id="PTHR34975">
    <property type="entry name" value="SPORE GERMINATION PROTEIN A2"/>
    <property type="match status" value="1"/>
</dbReference>
<keyword evidence="7 8" id="KW-0472">Membrane</keyword>
<keyword evidence="5 8" id="KW-0812">Transmembrane</keyword>
<feature type="transmembrane region" description="Helical" evidence="8">
    <location>
        <begin position="121"/>
        <end position="137"/>
    </location>
</feature>
<evidence type="ECO:0000256" key="1">
    <source>
        <dbReference type="ARBA" id="ARBA00004141"/>
    </source>
</evidence>
<name>A0A3S9USX9_9BACL</name>
<evidence type="ECO:0000313" key="10">
    <source>
        <dbReference type="Proteomes" id="UP000270678"/>
    </source>
</evidence>
<feature type="transmembrane region" description="Helical" evidence="8">
    <location>
        <begin position="220"/>
        <end position="241"/>
    </location>
</feature>
<keyword evidence="10" id="KW-1185">Reference proteome</keyword>
<dbReference type="RefSeq" id="WP_126995038.1">
    <property type="nucleotide sequence ID" value="NZ_CP034346.1"/>
</dbReference>
<dbReference type="NCBIfam" id="TIGR00912">
    <property type="entry name" value="2A0309"/>
    <property type="match status" value="1"/>
</dbReference>
<evidence type="ECO:0000313" key="9">
    <source>
        <dbReference type="EMBL" id="AZS13402.1"/>
    </source>
</evidence>
<sequence>MVNQKEQQIKPHQLAFLVTQTQIGAGLLMLPAKVHSIAQGDAWISVLLGGLMSQLFIVIIWCLNKRFPSHSLYDFLPALLGRFIGRLVQLIYVAFFTLVTSFIIIRFAITIQNWVLIDTPRWVFIAMMTSLCIYLGRESLRTVSRFFNVVFACNILVIIIIAFAYFNVNFLYVLPVGQAGLWNITKGAFGTMDSLAGYEILLICYPFVEGGSTGKLKAVTLANTFTTLFYAYAVFTSLIVFSPPELDLLPQPLLYMVKALSFSVVERPDLYFLSLMMVVVTTTSIGYFIMASRGAAHLFRQQGKHRKVVPYTAAVVFIIALVIKDPFQIDAIEKILAIAVYLLIFVTPLVLLIISVLFKITETRRGTS</sequence>
<dbReference type="Gene3D" id="1.20.1740.10">
    <property type="entry name" value="Amino acid/polyamine transporter I"/>
    <property type="match status" value="1"/>
</dbReference>
<evidence type="ECO:0000256" key="8">
    <source>
        <dbReference type="SAM" id="Phobius"/>
    </source>
</evidence>
<dbReference type="AlphaFoldDB" id="A0A3S9USX9"/>
<dbReference type="KEGG" id="plut:EI981_02205"/>
<evidence type="ECO:0000256" key="7">
    <source>
        <dbReference type="ARBA" id="ARBA00023136"/>
    </source>
</evidence>
<dbReference type="PANTHER" id="PTHR34975:SF2">
    <property type="entry name" value="SPORE GERMINATION PROTEIN A2"/>
    <property type="match status" value="1"/>
</dbReference>
<accession>A0A3S9USX9</accession>
<dbReference type="GO" id="GO:0016020">
    <property type="term" value="C:membrane"/>
    <property type="evidence" value="ECO:0007669"/>
    <property type="project" value="UniProtKB-SubCell"/>
</dbReference>
<feature type="transmembrane region" description="Helical" evidence="8">
    <location>
        <begin position="308"/>
        <end position="323"/>
    </location>
</feature>
<keyword evidence="3" id="KW-0813">Transport</keyword>
<keyword evidence="4" id="KW-0309">Germination</keyword>
<gene>
    <name evidence="9" type="ORF">EI981_02205</name>
</gene>
<feature type="transmembrane region" description="Helical" evidence="8">
    <location>
        <begin position="149"/>
        <end position="168"/>
    </location>
</feature>
<evidence type="ECO:0000256" key="5">
    <source>
        <dbReference type="ARBA" id="ARBA00022692"/>
    </source>
</evidence>
<evidence type="ECO:0000256" key="2">
    <source>
        <dbReference type="ARBA" id="ARBA00007998"/>
    </source>
</evidence>
<comment type="similarity">
    <text evidence="2">Belongs to the amino acid-polyamine-organocation (APC) superfamily. Spore germination protein (SGP) (TC 2.A.3.9) family.</text>
</comment>
<comment type="subcellular location">
    <subcellularLocation>
        <location evidence="1">Membrane</location>
        <topology evidence="1">Multi-pass membrane protein</topology>
    </subcellularLocation>
</comment>
<feature type="transmembrane region" description="Helical" evidence="8">
    <location>
        <begin position="270"/>
        <end position="288"/>
    </location>
</feature>
<feature type="transmembrane region" description="Helical" evidence="8">
    <location>
        <begin position="335"/>
        <end position="358"/>
    </location>
</feature>
<keyword evidence="6 8" id="KW-1133">Transmembrane helix</keyword>
<feature type="transmembrane region" description="Helical" evidence="8">
    <location>
        <begin position="12"/>
        <end position="30"/>
    </location>
</feature>
<feature type="transmembrane region" description="Helical" evidence="8">
    <location>
        <begin position="42"/>
        <end position="63"/>
    </location>
</feature>
<dbReference type="Pfam" id="PF03845">
    <property type="entry name" value="Spore_permease"/>
    <property type="match status" value="1"/>
</dbReference>
<evidence type="ECO:0000256" key="6">
    <source>
        <dbReference type="ARBA" id="ARBA00022989"/>
    </source>
</evidence>
<evidence type="ECO:0000256" key="4">
    <source>
        <dbReference type="ARBA" id="ARBA00022544"/>
    </source>
</evidence>
<dbReference type="OrthoDB" id="2446105at2"/>
<feature type="transmembrane region" description="Helical" evidence="8">
    <location>
        <begin position="188"/>
        <end position="208"/>
    </location>
</feature>
<evidence type="ECO:0000256" key="3">
    <source>
        <dbReference type="ARBA" id="ARBA00022448"/>
    </source>
</evidence>
<reference evidence="10" key="1">
    <citation type="submission" date="2018-12" db="EMBL/GenBank/DDBJ databases">
        <title>Complete genome sequence of Paenibacillus sp. MBLB1234.</title>
        <authorList>
            <person name="Nam Y.-D."/>
            <person name="Kang J."/>
            <person name="Chung W.-H."/>
            <person name="Park Y.S."/>
        </authorList>
    </citation>
    <scope>NUCLEOTIDE SEQUENCE [LARGE SCALE GENOMIC DNA]</scope>
    <source>
        <strain evidence="10">MBLB1234</strain>
    </source>
</reference>
<dbReference type="Proteomes" id="UP000270678">
    <property type="component" value="Chromosome"/>
</dbReference>
<organism evidence="9 10">
    <name type="scientific">Paenibacillus lutimineralis</name>
    <dbReference type="NCBI Taxonomy" id="2707005"/>
    <lineage>
        <taxon>Bacteria</taxon>
        <taxon>Bacillati</taxon>
        <taxon>Bacillota</taxon>
        <taxon>Bacilli</taxon>
        <taxon>Bacillales</taxon>
        <taxon>Paenibacillaceae</taxon>
        <taxon>Paenibacillus</taxon>
    </lineage>
</organism>